<evidence type="ECO:0000256" key="1">
    <source>
        <dbReference type="ARBA" id="ARBA00010466"/>
    </source>
</evidence>
<dbReference type="Gene3D" id="1.10.10.10">
    <property type="entry name" value="Winged helix-like DNA-binding domain superfamily/Winged helix DNA-binding domain"/>
    <property type="match status" value="1"/>
</dbReference>
<dbReference type="InterPro" id="IPR013324">
    <property type="entry name" value="RNA_pol_sigma_r3/r4-like"/>
</dbReference>
<evidence type="ECO:0000259" key="6">
    <source>
        <dbReference type="Pfam" id="PF12802"/>
    </source>
</evidence>
<keyword evidence="8" id="KW-1185">Reference proteome</keyword>
<dbReference type="GO" id="GO:0006352">
    <property type="term" value="P:DNA-templated transcription initiation"/>
    <property type="evidence" value="ECO:0007669"/>
    <property type="project" value="InterPro"/>
</dbReference>
<dbReference type="AlphaFoldDB" id="A0A918WHJ8"/>
<reference evidence="7" key="2">
    <citation type="submission" date="2020-09" db="EMBL/GenBank/DDBJ databases">
        <authorList>
            <person name="Sun Q."/>
            <person name="Kim S."/>
        </authorList>
    </citation>
    <scope>NUCLEOTIDE SEQUENCE</scope>
    <source>
        <strain evidence="7">KCTC 23310</strain>
    </source>
</reference>
<dbReference type="InterPro" id="IPR036388">
    <property type="entry name" value="WH-like_DNA-bd_sf"/>
</dbReference>
<dbReference type="EMBL" id="BMYJ01000001">
    <property type="protein sequence ID" value="GHC46886.1"/>
    <property type="molecule type" value="Genomic_DNA"/>
</dbReference>
<dbReference type="GO" id="GO:0030246">
    <property type="term" value="F:carbohydrate binding"/>
    <property type="evidence" value="ECO:0007669"/>
    <property type="project" value="InterPro"/>
</dbReference>
<keyword evidence="4" id="KW-0804">Transcription</keyword>
<evidence type="ECO:0000313" key="8">
    <source>
        <dbReference type="Proteomes" id="UP000638981"/>
    </source>
</evidence>
<dbReference type="RefSeq" id="WP_189410087.1">
    <property type="nucleotide sequence ID" value="NZ_BMYJ01000001.1"/>
</dbReference>
<comment type="similarity">
    <text evidence="1">Belongs to the SorC transcriptional regulatory family.</text>
</comment>
<name>A0A918WHJ8_9RHOB</name>
<evidence type="ECO:0000256" key="3">
    <source>
        <dbReference type="ARBA" id="ARBA00023125"/>
    </source>
</evidence>
<sequence>MIDKPDIDATPLDDAARAGWLYYVGGMTQDQIARELGVSRQRAQRLVSRAMAERLIHVRLEHRISGLLDLEAAVARRFGLKICRIAPSLGAGIDPLPSIAPLAAAEMERFLQASDPLVIALGTGRTLRAMVEELTHMECEQHRIVSLNGNISPDGSASYYDVVMRIADKVRAPHYPMPMPVIAQTTDERELFHALKPIRSILALASEADVTFVGVGQMTDGAPLFKDGFITEAELHEMQGLGVAGEIAGWAFDSEGRYLETSVNLRVAGVRVVPDRGRATIAVAGGGDKVTALVAGLKGRLFNGLITDEDTARQVLAKSQA</sequence>
<evidence type="ECO:0000256" key="4">
    <source>
        <dbReference type="ARBA" id="ARBA00023163"/>
    </source>
</evidence>
<organism evidence="7 8">
    <name type="scientific">Neogemmobacter tilapiae</name>
    <dbReference type="NCBI Taxonomy" id="875041"/>
    <lineage>
        <taxon>Bacteria</taxon>
        <taxon>Pseudomonadati</taxon>
        <taxon>Pseudomonadota</taxon>
        <taxon>Alphaproteobacteria</taxon>
        <taxon>Rhodobacterales</taxon>
        <taxon>Paracoccaceae</taxon>
        <taxon>Neogemmobacter</taxon>
    </lineage>
</organism>
<proteinExistence type="inferred from homology"/>
<dbReference type="Pfam" id="PF04198">
    <property type="entry name" value="Sugar-bind"/>
    <property type="match status" value="1"/>
</dbReference>
<comment type="caution">
    <text evidence="7">The sequence shown here is derived from an EMBL/GenBank/DDBJ whole genome shotgun (WGS) entry which is preliminary data.</text>
</comment>
<dbReference type="InterPro" id="IPR007324">
    <property type="entry name" value="Sugar-bd_dom_put"/>
</dbReference>
<gene>
    <name evidence="7" type="primary">smoC</name>
    <name evidence="7" type="ORF">GCM10007315_05850</name>
</gene>
<reference evidence="7" key="1">
    <citation type="journal article" date="2014" name="Int. J. Syst. Evol. Microbiol.">
        <title>Complete genome sequence of Corynebacterium casei LMG S-19264T (=DSM 44701T), isolated from a smear-ripened cheese.</title>
        <authorList>
            <consortium name="US DOE Joint Genome Institute (JGI-PGF)"/>
            <person name="Walter F."/>
            <person name="Albersmeier A."/>
            <person name="Kalinowski J."/>
            <person name="Ruckert C."/>
        </authorList>
    </citation>
    <scope>NUCLEOTIDE SEQUENCE</scope>
    <source>
        <strain evidence="7">KCTC 23310</strain>
    </source>
</reference>
<evidence type="ECO:0000256" key="2">
    <source>
        <dbReference type="ARBA" id="ARBA00023015"/>
    </source>
</evidence>
<feature type="domain" description="Sugar-binding" evidence="5">
    <location>
        <begin position="63"/>
        <end position="317"/>
    </location>
</feature>
<keyword evidence="2" id="KW-0805">Transcription regulation</keyword>
<dbReference type="Pfam" id="PF12802">
    <property type="entry name" value="MarR_2"/>
    <property type="match status" value="1"/>
</dbReference>
<evidence type="ECO:0000259" key="5">
    <source>
        <dbReference type="Pfam" id="PF04198"/>
    </source>
</evidence>
<dbReference type="InterPro" id="IPR037171">
    <property type="entry name" value="NagB/RpiA_transferase-like"/>
</dbReference>
<dbReference type="InterPro" id="IPR000835">
    <property type="entry name" value="HTH_MarR-typ"/>
</dbReference>
<dbReference type="GO" id="GO:0016987">
    <property type="term" value="F:sigma factor activity"/>
    <property type="evidence" value="ECO:0007669"/>
    <property type="project" value="InterPro"/>
</dbReference>
<dbReference type="SUPFAM" id="SSF88659">
    <property type="entry name" value="Sigma3 and sigma4 domains of RNA polymerase sigma factors"/>
    <property type="match status" value="1"/>
</dbReference>
<accession>A0A918WHJ8</accession>
<feature type="domain" description="HTH marR-type" evidence="6">
    <location>
        <begin position="19"/>
        <end position="58"/>
    </location>
</feature>
<keyword evidence="3 7" id="KW-0238">DNA-binding</keyword>
<dbReference type="SUPFAM" id="SSF100950">
    <property type="entry name" value="NagB/RpiA/CoA transferase-like"/>
    <property type="match status" value="1"/>
</dbReference>
<dbReference type="PANTHER" id="PTHR34294">
    <property type="entry name" value="TRANSCRIPTIONAL REGULATOR-RELATED"/>
    <property type="match status" value="1"/>
</dbReference>
<dbReference type="InterPro" id="IPR051054">
    <property type="entry name" value="SorC_transcr_regulators"/>
</dbReference>
<dbReference type="PANTHER" id="PTHR34294:SF1">
    <property type="entry name" value="TRANSCRIPTIONAL REGULATOR LSRR"/>
    <property type="match status" value="1"/>
</dbReference>
<dbReference type="GO" id="GO:0003677">
    <property type="term" value="F:DNA binding"/>
    <property type="evidence" value="ECO:0007669"/>
    <property type="project" value="UniProtKB-KW"/>
</dbReference>
<dbReference type="Proteomes" id="UP000638981">
    <property type="component" value="Unassembled WGS sequence"/>
</dbReference>
<protein>
    <submittedName>
        <fullName evidence="7">DNA-binding transcriptional regulator</fullName>
    </submittedName>
</protein>
<evidence type="ECO:0000313" key="7">
    <source>
        <dbReference type="EMBL" id="GHC46886.1"/>
    </source>
</evidence>
<dbReference type="Gene3D" id="3.40.50.1360">
    <property type="match status" value="1"/>
</dbReference>